<sequence>MEPKRLFISDLPESATEEDVRNRFKKYGAVTGVDIKERKELGPRNTSHYFAYVSLNVDNISLDKCLNDANNNAWHGEYVRITVARENFLDRLKREREQTKDTDKDAYKAPPQVEQQDVNHFRKINDNQVNNFNEDRETKLRNFNKFEDDFSYDNNVNNVKKKRKFVEDDYEKDTHEEEFKEPEEKTLKYDHKGFDFNVDKITPELFTNGESSGPKGFTFGFKSNHDQTSNFENEVHNDASNINFNSFKTKENDSTYTEDCVNGDYYNGDDYYQENGEQGNDAKNSKELMHRQRKWQQQFFFTYSDSRFEDGKQLLEKISNLNKNRFLEDRKMMKHMVKIQKRSQLNYQNFLQEKSMERMAKASNRIIE</sequence>
<dbReference type="PROSITE" id="PS50102">
    <property type="entry name" value="RRM"/>
    <property type="match status" value="1"/>
</dbReference>
<keyword evidence="4" id="KW-1185">Reference proteome</keyword>
<evidence type="ECO:0000256" key="2">
    <source>
        <dbReference type="PROSITE-ProRule" id="PRU00176"/>
    </source>
</evidence>
<proteinExistence type="predicted"/>
<name>A0ABM1N3D4_NICVS</name>
<accession>A0ABM1N3D4</accession>
<dbReference type="Gene3D" id="3.30.70.330">
    <property type="match status" value="1"/>
</dbReference>
<dbReference type="InterPro" id="IPR012677">
    <property type="entry name" value="Nucleotide-bd_a/b_plait_sf"/>
</dbReference>
<evidence type="ECO:0000313" key="4">
    <source>
        <dbReference type="Proteomes" id="UP000695000"/>
    </source>
</evidence>
<protein>
    <submittedName>
        <fullName evidence="5">GRIP and coiled-coil domain-containing protein PFC0235w-like</fullName>
    </submittedName>
</protein>
<evidence type="ECO:0000259" key="3">
    <source>
        <dbReference type="PROSITE" id="PS50102"/>
    </source>
</evidence>
<dbReference type="Proteomes" id="UP000695000">
    <property type="component" value="Unplaced"/>
</dbReference>
<dbReference type="InterPro" id="IPR000504">
    <property type="entry name" value="RRM_dom"/>
</dbReference>
<dbReference type="RefSeq" id="XP_017781334.1">
    <property type="nucleotide sequence ID" value="XM_017925845.1"/>
</dbReference>
<dbReference type="SUPFAM" id="SSF54928">
    <property type="entry name" value="RNA-binding domain, RBD"/>
    <property type="match status" value="1"/>
</dbReference>
<dbReference type="Pfam" id="PF00076">
    <property type="entry name" value="RRM_1"/>
    <property type="match status" value="1"/>
</dbReference>
<feature type="domain" description="RRM" evidence="3">
    <location>
        <begin position="4"/>
        <end position="86"/>
    </location>
</feature>
<organism evidence="4 5">
    <name type="scientific">Nicrophorus vespilloides</name>
    <name type="common">Boreal carrion beetle</name>
    <dbReference type="NCBI Taxonomy" id="110193"/>
    <lineage>
        <taxon>Eukaryota</taxon>
        <taxon>Metazoa</taxon>
        <taxon>Ecdysozoa</taxon>
        <taxon>Arthropoda</taxon>
        <taxon>Hexapoda</taxon>
        <taxon>Insecta</taxon>
        <taxon>Pterygota</taxon>
        <taxon>Neoptera</taxon>
        <taxon>Endopterygota</taxon>
        <taxon>Coleoptera</taxon>
        <taxon>Polyphaga</taxon>
        <taxon>Staphyliniformia</taxon>
        <taxon>Silphidae</taxon>
        <taxon>Nicrophorinae</taxon>
        <taxon>Nicrophorus</taxon>
    </lineage>
</organism>
<gene>
    <name evidence="5" type="primary">LOC108566123</name>
</gene>
<dbReference type="SMART" id="SM00360">
    <property type="entry name" value="RRM"/>
    <property type="match status" value="1"/>
</dbReference>
<keyword evidence="1 2" id="KW-0694">RNA-binding</keyword>
<dbReference type="PANTHER" id="PTHR48029:SF1">
    <property type="entry name" value="NUCLEOLAR PROTEIN 8"/>
    <property type="match status" value="1"/>
</dbReference>
<dbReference type="GeneID" id="108566123"/>
<dbReference type="InterPro" id="IPR035979">
    <property type="entry name" value="RBD_domain_sf"/>
</dbReference>
<evidence type="ECO:0000313" key="5">
    <source>
        <dbReference type="RefSeq" id="XP_017781334.1"/>
    </source>
</evidence>
<dbReference type="PANTHER" id="PTHR48029">
    <property type="entry name" value="NUCLEOLAR PROTEIN 8"/>
    <property type="match status" value="1"/>
</dbReference>
<reference evidence="5" key="1">
    <citation type="submission" date="2025-08" db="UniProtKB">
        <authorList>
            <consortium name="RefSeq"/>
        </authorList>
    </citation>
    <scope>IDENTIFICATION</scope>
    <source>
        <tissue evidence="5">Whole Larva</tissue>
    </source>
</reference>
<evidence type="ECO:0000256" key="1">
    <source>
        <dbReference type="ARBA" id="ARBA00022884"/>
    </source>
</evidence>